<protein>
    <submittedName>
        <fullName evidence="2">Aminopeptidase P family protein</fullName>
    </submittedName>
</protein>
<reference evidence="2" key="1">
    <citation type="journal article" date="2020" name="mSystems">
        <title>Genome- and Community-Level Interaction Insights into Carbon Utilization and Element Cycling Functions of Hydrothermarchaeota in Hydrothermal Sediment.</title>
        <authorList>
            <person name="Zhou Z."/>
            <person name="Liu Y."/>
            <person name="Xu W."/>
            <person name="Pan J."/>
            <person name="Luo Z.H."/>
            <person name="Li M."/>
        </authorList>
    </citation>
    <scope>NUCLEOTIDE SEQUENCE [LARGE SCALE GENOMIC DNA]</scope>
    <source>
        <strain evidence="2">SpSt-210</strain>
    </source>
</reference>
<evidence type="ECO:0000259" key="1">
    <source>
        <dbReference type="Pfam" id="PF00557"/>
    </source>
</evidence>
<keyword evidence="2" id="KW-0378">Hydrolase</keyword>
<dbReference type="PANTHER" id="PTHR46112:SF8">
    <property type="entry name" value="CYTOPLASMIC PEPTIDASE PEPQ-RELATED"/>
    <property type="match status" value="1"/>
</dbReference>
<sequence>MSATNLVREKLVQATQVLQELDLDLWLLMARESDVIGDPSLPLVVGTSVTWESAFLITRTGEHTAIVGTGDVENIRQTGAWEHVVGYVEGVSRPLLQALERYDPRTIALNYSRDDVLADGLTHGLYLLLQDLLASTPYWSRVVSGEDVARRVRSRKSPEEQRRLRQAVATTLEIWDALRAWLRPGLTEREIAAFMHRQVRERGLETAWDPHYCPTVTAGPDSPVGHVGPTDIAIQRGQLLAIDFGVRQEDYCSDLQRTFYFLAEGETAAPEPVLRAFDLVSGAIQAAAEALRPGVMGWEVDQVAREIFARAGAEEWKFGLGHQVGRAVHDGGCLLGPRWERYGRRPYDRVEPDQVYTLELGVSVPGYGRVSLEEEVIVHASGCEFLAPPQREPILIG</sequence>
<proteinExistence type="predicted"/>
<dbReference type="Gene3D" id="3.90.230.10">
    <property type="entry name" value="Creatinase/methionine aminopeptidase superfamily"/>
    <property type="match status" value="1"/>
</dbReference>
<gene>
    <name evidence="2" type="ORF">ENP34_13775</name>
</gene>
<dbReference type="SUPFAM" id="SSF55920">
    <property type="entry name" value="Creatinase/aminopeptidase"/>
    <property type="match status" value="1"/>
</dbReference>
<keyword evidence="2" id="KW-0645">Protease</keyword>
<dbReference type="InterPro" id="IPR036005">
    <property type="entry name" value="Creatinase/aminopeptidase-like"/>
</dbReference>
<dbReference type="InterPro" id="IPR000994">
    <property type="entry name" value="Pept_M24"/>
</dbReference>
<dbReference type="AlphaFoldDB" id="A0A831X9N8"/>
<name>A0A831X9N8_9BACT</name>
<accession>A0A831X9N8</accession>
<dbReference type="PANTHER" id="PTHR46112">
    <property type="entry name" value="AMINOPEPTIDASE"/>
    <property type="match status" value="1"/>
</dbReference>
<dbReference type="InterPro" id="IPR050659">
    <property type="entry name" value="Peptidase_M24B"/>
</dbReference>
<dbReference type="EMBL" id="DSIY01000316">
    <property type="protein sequence ID" value="HEG92485.1"/>
    <property type="molecule type" value="Genomic_DNA"/>
</dbReference>
<comment type="caution">
    <text evidence="2">The sequence shown here is derived from an EMBL/GenBank/DDBJ whole genome shotgun (WGS) entry which is preliminary data.</text>
</comment>
<feature type="domain" description="Peptidase M24" evidence="1">
    <location>
        <begin position="163"/>
        <end position="379"/>
    </location>
</feature>
<evidence type="ECO:0000313" key="2">
    <source>
        <dbReference type="EMBL" id="HEG92485.1"/>
    </source>
</evidence>
<dbReference type="GO" id="GO:0004177">
    <property type="term" value="F:aminopeptidase activity"/>
    <property type="evidence" value="ECO:0007669"/>
    <property type="project" value="UniProtKB-KW"/>
</dbReference>
<organism evidence="2">
    <name type="scientific">Thermorudis peleae</name>
    <dbReference type="NCBI Taxonomy" id="1382356"/>
    <lineage>
        <taxon>Bacteria</taxon>
        <taxon>Pseudomonadati</taxon>
        <taxon>Thermomicrobiota</taxon>
        <taxon>Thermomicrobia</taxon>
        <taxon>Thermomicrobia incertae sedis</taxon>
        <taxon>Thermorudis</taxon>
    </lineage>
</organism>
<keyword evidence="2" id="KW-0031">Aminopeptidase</keyword>
<dbReference type="Pfam" id="PF00557">
    <property type="entry name" value="Peptidase_M24"/>
    <property type="match status" value="1"/>
</dbReference>